<comment type="caution">
    <text evidence="1">The sequence shown here is derived from an EMBL/GenBank/DDBJ whole genome shotgun (WGS) entry which is preliminary data.</text>
</comment>
<organism evidence="1 2">
    <name type="scientific">Favolaschia claudopus</name>
    <dbReference type="NCBI Taxonomy" id="2862362"/>
    <lineage>
        <taxon>Eukaryota</taxon>
        <taxon>Fungi</taxon>
        <taxon>Dikarya</taxon>
        <taxon>Basidiomycota</taxon>
        <taxon>Agaricomycotina</taxon>
        <taxon>Agaricomycetes</taxon>
        <taxon>Agaricomycetidae</taxon>
        <taxon>Agaricales</taxon>
        <taxon>Marasmiineae</taxon>
        <taxon>Mycenaceae</taxon>
        <taxon>Favolaschia</taxon>
    </lineage>
</organism>
<proteinExistence type="predicted"/>
<evidence type="ECO:0000313" key="2">
    <source>
        <dbReference type="Proteomes" id="UP001362999"/>
    </source>
</evidence>
<sequence length="193" mass="22585">MPTQSSNFLLQLKSHLLAHLLNLPYEGDELKFSKQDLLDVTILQDRIYAHSVMQINYTTYDMGRDQDTINPRTNSNIMVLSHEDEQDSINAHLYWYARVIGIFHAEICHVGPNSKTSRTQWMEFLWACRLHRVGFIDFDDGGAFGFLDPSEVIRAAHIIPEFYHERTSELLPPSIARRPEQEDSDFCFYYINW</sequence>
<name>A0AAW0ANN1_9AGAR</name>
<evidence type="ECO:0008006" key="3">
    <source>
        <dbReference type="Google" id="ProtNLM"/>
    </source>
</evidence>
<reference evidence="1 2" key="1">
    <citation type="journal article" date="2024" name="J Genomics">
        <title>Draft genome sequencing and assembly of Favolaschia claudopus CIRM-BRFM 2984 isolated from oak limbs.</title>
        <authorList>
            <person name="Navarro D."/>
            <person name="Drula E."/>
            <person name="Chaduli D."/>
            <person name="Cazenave R."/>
            <person name="Ahrendt S."/>
            <person name="Wang J."/>
            <person name="Lipzen A."/>
            <person name="Daum C."/>
            <person name="Barry K."/>
            <person name="Grigoriev I.V."/>
            <person name="Favel A."/>
            <person name="Rosso M.N."/>
            <person name="Martin F."/>
        </authorList>
    </citation>
    <scope>NUCLEOTIDE SEQUENCE [LARGE SCALE GENOMIC DNA]</scope>
    <source>
        <strain evidence="1 2">CIRM-BRFM 2984</strain>
    </source>
</reference>
<accession>A0AAW0ANN1</accession>
<keyword evidence="2" id="KW-1185">Reference proteome</keyword>
<dbReference type="AlphaFoldDB" id="A0AAW0ANN1"/>
<gene>
    <name evidence="1" type="ORF">R3P38DRAFT_3322137</name>
</gene>
<dbReference type="Proteomes" id="UP001362999">
    <property type="component" value="Unassembled WGS sequence"/>
</dbReference>
<evidence type="ECO:0000313" key="1">
    <source>
        <dbReference type="EMBL" id="KAK7014172.1"/>
    </source>
</evidence>
<dbReference type="EMBL" id="JAWWNJ010000057">
    <property type="protein sequence ID" value="KAK7014172.1"/>
    <property type="molecule type" value="Genomic_DNA"/>
</dbReference>
<protein>
    <recommendedName>
        <fullName evidence="3">Fungal-type protein kinase domain-containing protein</fullName>
    </recommendedName>
</protein>